<dbReference type="PANTHER" id="PTHR45772:SF1">
    <property type="entry name" value="ABC TRANSPORTER ATP-BINDING PROTEIN"/>
    <property type="match status" value="1"/>
</dbReference>
<keyword evidence="2" id="KW-0547">Nucleotide-binding</keyword>
<evidence type="ECO:0000313" key="5">
    <source>
        <dbReference type="EMBL" id="GAA1840027.1"/>
    </source>
</evidence>
<keyword evidence="3 5" id="KW-0067">ATP-binding</keyword>
<dbReference type="SUPFAM" id="SSF52540">
    <property type="entry name" value="P-loop containing nucleoside triphosphate hydrolases"/>
    <property type="match status" value="1"/>
</dbReference>
<evidence type="ECO:0000256" key="1">
    <source>
        <dbReference type="ARBA" id="ARBA00022448"/>
    </source>
</evidence>
<feature type="domain" description="ABC transporter" evidence="4">
    <location>
        <begin position="8"/>
        <end position="256"/>
    </location>
</feature>
<dbReference type="RefSeq" id="WP_344414654.1">
    <property type="nucleotide sequence ID" value="NZ_BAAAQK010000005.1"/>
</dbReference>
<accession>A0ABN2MWF2</accession>
<protein>
    <submittedName>
        <fullName evidence="5">ABC transporter ATP-binding protein</fullName>
    </submittedName>
</protein>
<sequence>MGTETTALVIDDVEVAFGAVKAVNGASFRLRGTEILGLLGQNGAGKTTLLNAVSRSVRHTRGHIEVLGRDVEQLKPYEVTRLGVSRTFQSVAVFGQLDAMQVGLLGTDFLGKATVVEHALRLPRARRDEREATERVREALDFVGFRAPVDRRLGELSYGQAKLADLARAVSGRPRLMLLDEPAAGLNLGERGVIAEAIEKVHSELDVPVVVIEHDIELMRRLCHRTVVMDSGRVIGDGPLDELLARPEVSASLLGRAPAA</sequence>
<dbReference type="InterPro" id="IPR051120">
    <property type="entry name" value="ABC_AA/LPS_Transport"/>
</dbReference>
<dbReference type="InterPro" id="IPR027417">
    <property type="entry name" value="P-loop_NTPase"/>
</dbReference>
<dbReference type="GO" id="GO:0005524">
    <property type="term" value="F:ATP binding"/>
    <property type="evidence" value="ECO:0007669"/>
    <property type="project" value="UniProtKB-KW"/>
</dbReference>
<keyword evidence="6" id="KW-1185">Reference proteome</keyword>
<dbReference type="PROSITE" id="PS00211">
    <property type="entry name" value="ABC_TRANSPORTER_1"/>
    <property type="match status" value="1"/>
</dbReference>
<dbReference type="InterPro" id="IPR017871">
    <property type="entry name" value="ABC_transporter-like_CS"/>
</dbReference>
<evidence type="ECO:0000256" key="3">
    <source>
        <dbReference type="ARBA" id="ARBA00022840"/>
    </source>
</evidence>
<dbReference type="Gene3D" id="3.40.50.300">
    <property type="entry name" value="P-loop containing nucleotide triphosphate hydrolases"/>
    <property type="match status" value="1"/>
</dbReference>
<gene>
    <name evidence="5" type="ORF">GCM10009836_19100</name>
</gene>
<keyword evidence="1" id="KW-0813">Transport</keyword>
<reference evidence="5 6" key="1">
    <citation type="journal article" date="2019" name="Int. J. Syst. Evol. Microbiol.">
        <title>The Global Catalogue of Microorganisms (GCM) 10K type strain sequencing project: providing services to taxonomists for standard genome sequencing and annotation.</title>
        <authorList>
            <consortium name="The Broad Institute Genomics Platform"/>
            <consortium name="The Broad Institute Genome Sequencing Center for Infectious Disease"/>
            <person name="Wu L."/>
            <person name="Ma J."/>
        </authorList>
    </citation>
    <scope>NUCLEOTIDE SEQUENCE [LARGE SCALE GENOMIC DNA]</scope>
    <source>
        <strain evidence="5 6">JCM 16009</strain>
    </source>
</reference>
<evidence type="ECO:0000313" key="6">
    <source>
        <dbReference type="Proteomes" id="UP001500449"/>
    </source>
</evidence>
<dbReference type="Pfam" id="PF00005">
    <property type="entry name" value="ABC_tran"/>
    <property type="match status" value="1"/>
</dbReference>
<proteinExistence type="predicted"/>
<dbReference type="InterPro" id="IPR003593">
    <property type="entry name" value="AAA+_ATPase"/>
</dbReference>
<name>A0ABN2MWF2_9PSEU</name>
<evidence type="ECO:0000259" key="4">
    <source>
        <dbReference type="PROSITE" id="PS50893"/>
    </source>
</evidence>
<evidence type="ECO:0000256" key="2">
    <source>
        <dbReference type="ARBA" id="ARBA00022741"/>
    </source>
</evidence>
<dbReference type="PROSITE" id="PS50893">
    <property type="entry name" value="ABC_TRANSPORTER_2"/>
    <property type="match status" value="1"/>
</dbReference>
<dbReference type="PANTHER" id="PTHR45772">
    <property type="entry name" value="CONSERVED COMPONENT OF ABC TRANSPORTER FOR NATURAL AMINO ACIDS-RELATED"/>
    <property type="match status" value="1"/>
</dbReference>
<organism evidence="5 6">
    <name type="scientific">Pseudonocardia ailaonensis</name>
    <dbReference type="NCBI Taxonomy" id="367279"/>
    <lineage>
        <taxon>Bacteria</taxon>
        <taxon>Bacillati</taxon>
        <taxon>Actinomycetota</taxon>
        <taxon>Actinomycetes</taxon>
        <taxon>Pseudonocardiales</taxon>
        <taxon>Pseudonocardiaceae</taxon>
        <taxon>Pseudonocardia</taxon>
    </lineage>
</organism>
<comment type="caution">
    <text evidence="5">The sequence shown here is derived from an EMBL/GenBank/DDBJ whole genome shotgun (WGS) entry which is preliminary data.</text>
</comment>
<dbReference type="Proteomes" id="UP001500449">
    <property type="component" value="Unassembled WGS sequence"/>
</dbReference>
<dbReference type="EMBL" id="BAAAQK010000005">
    <property type="protein sequence ID" value="GAA1840027.1"/>
    <property type="molecule type" value="Genomic_DNA"/>
</dbReference>
<dbReference type="SMART" id="SM00382">
    <property type="entry name" value="AAA"/>
    <property type="match status" value="1"/>
</dbReference>
<dbReference type="InterPro" id="IPR003439">
    <property type="entry name" value="ABC_transporter-like_ATP-bd"/>
</dbReference>